<proteinExistence type="predicted"/>
<dbReference type="AlphaFoldDB" id="A0A2J8VX68"/>
<keyword evidence="1" id="KW-0732">Signal</keyword>
<reference evidence="2" key="1">
    <citation type="submission" date="2017-12" db="EMBL/GenBank/DDBJ databases">
        <title>High-resolution comparative analysis of great ape genomes.</title>
        <authorList>
            <person name="Pollen A."/>
            <person name="Hastie A."/>
            <person name="Hormozdiari F."/>
            <person name="Dougherty M."/>
            <person name="Liu R."/>
            <person name="Chaisson M."/>
            <person name="Hoppe E."/>
            <person name="Hill C."/>
            <person name="Pang A."/>
            <person name="Hillier L."/>
            <person name="Baker C."/>
            <person name="Armstrong J."/>
            <person name="Shendure J."/>
            <person name="Paten B."/>
            <person name="Wilson R."/>
            <person name="Chao H."/>
            <person name="Schneider V."/>
            <person name="Ventura M."/>
            <person name="Kronenberg Z."/>
            <person name="Murali S."/>
            <person name="Gordon D."/>
            <person name="Cantsilieris S."/>
            <person name="Munson K."/>
            <person name="Nelson B."/>
            <person name="Raja A."/>
            <person name="Underwood J."/>
            <person name="Diekhans M."/>
            <person name="Fiddes I."/>
            <person name="Haussler D."/>
            <person name="Eichler E."/>
        </authorList>
    </citation>
    <scope>NUCLEOTIDE SEQUENCE [LARGE SCALE GENOMIC DNA]</scope>
    <source>
        <strain evidence="2">Susie</strain>
    </source>
</reference>
<accession>A0A2J8VX68</accession>
<dbReference type="EMBL" id="NDHI03003407">
    <property type="protein sequence ID" value="PNJ62132.1"/>
    <property type="molecule type" value="Genomic_DNA"/>
</dbReference>
<evidence type="ECO:0000313" key="2">
    <source>
        <dbReference type="EMBL" id="PNJ62132.1"/>
    </source>
</evidence>
<gene>
    <name evidence="2" type="ORF">CR201_G0014774</name>
</gene>
<feature type="signal peptide" evidence="1">
    <location>
        <begin position="1"/>
        <end position="43"/>
    </location>
</feature>
<feature type="chain" id="PRO_5014380520" evidence="1">
    <location>
        <begin position="44"/>
        <end position="63"/>
    </location>
</feature>
<comment type="caution">
    <text evidence="2">The sequence shown here is derived from an EMBL/GenBank/DDBJ whole genome shotgun (WGS) entry which is preliminary data.</text>
</comment>
<evidence type="ECO:0000256" key="1">
    <source>
        <dbReference type="SAM" id="SignalP"/>
    </source>
</evidence>
<sequence>VLRAAMGPRSWLAAPWGVLPPRPPLLLLLLLLLLLQPPPPTWALSPRISLPLGWGYVKTLHRL</sequence>
<feature type="non-terminal residue" evidence="2">
    <location>
        <position position="1"/>
    </location>
</feature>
<organism evidence="2">
    <name type="scientific">Pongo abelii</name>
    <name type="common">Sumatran orangutan</name>
    <name type="synonym">Pongo pygmaeus abelii</name>
    <dbReference type="NCBI Taxonomy" id="9601"/>
    <lineage>
        <taxon>Eukaryota</taxon>
        <taxon>Metazoa</taxon>
        <taxon>Chordata</taxon>
        <taxon>Craniata</taxon>
        <taxon>Vertebrata</taxon>
        <taxon>Euteleostomi</taxon>
        <taxon>Mammalia</taxon>
        <taxon>Eutheria</taxon>
        <taxon>Euarchontoglires</taxon>
        <taxon>Primates</taxon>
        <taxon>Haplorrhini</taxon>
        <taxon>Catarrhini</taxon>
        <taxon>Hominidae</taxon>
        <taxon>Pongo</taxon>
    </lineage>
</organism>
<name>A0A2J8VX68_PONAB</name>
<protein>
    <submittedName>
        <fullName evidence="2">SEMA4B isoform 9</fullName>
    </submittedName>
</protein>